<dbReference type="Proteomes" id="UP000294192">
    <property type="component" value="Unassembled WGS sequence"/>
</dbReference>
<sequence length="98" mass="9650">MIELITQNASIVKNASTNISTGTGLAYGLVAVGAGLAMVGAAGAGAGQGIAAGRAAEAVGRNPEAEAKIRTMMIVGSAIAESAAIYALIISILLIFVY</sequence>
<name>A0A4R0XW45_9MOLU</name>
<gene>
    <name evidence="12 14" type="primary">atpE</name>
    <name evidence="14" type="ORF">C4B24_00290</name>
</gene>
<evidence type="ECO:0000256" key="3">
    <source>
        <dbReference type="ARBA" id="ARBA00022448"/>
    </source>
</evidence>
<dbReference type="EMBL" id="PSZO01000001">
    <property type="protein sequence ID" value="TCG12037.1"/>
    <property type="molecule type" value="Genomic_DNA"/>
</dbReference>
<dbReference type="GO" id="GO:0046933">
    <property type="term" value="F:proton-transporting ATP synthase activity, rotational mechanism"/>
    <property type="evidence" value="ECO:0007669"/>
    <property type="project" value="UniProtKB-UniRule"/>
</dbReference>
<dbReference type="Pfam" id="PF00137">
    <property type="entry name" value="ATP-synt_C"/>
    <property type="match status" value="1"/>
</dbReference>
<keyword evidence="4 12" id="KW-0138">CF(0)</keyword>
<comment type="similarity">
    <text evidence="2 12">Belongs to the ATPase C chain family.</text>
</comment>
<dbReference type="InterPro" id="IPR020537">
    <property type="entry name" value="ATP_synth_F0_csu_DDCD_BS"/>
</dbReference>
<evidence type="ECO:0000256" key="8">
    <source>
        <dbReference type="ARBA" id="ARBA00023065"/>
    </source>
</evidence>
<evidence type="ECO:0000256" key="11">
    <source>
        <dbReference type="ARBA" id="ARBA00023310"/>
    </source>
</evidence>
<evidence type="ECO:0000256" key="12">
    <source>
        <dbReference type="HAMAP-Rule" id="MF_01396"/>
    </source>
</evidence>
<evidence type="ECO:0000313" key="15">
    <source>
        <dbReference type="Proteomes" id="UP000294192"/>
    </source>
</evidence>
<dbReference type="PANTHER" id="PTHR10031:SF0">
    <property type="entry name" value="ATPASE PROTEIN 9"/>
    <property type="match status" value="1"/>
</dbReference>
<dbReference type="InterPro" id="IPR000454">
    <property type="entry name" value="ATP_synth_F0_csu"/>
</dbReference>
<dbReference type="HAMAP" id="MF_01396">
    <property type="entry name" value="ATP_synth_c_bact"/>
    <property type="match status" value="1"/>
</dbReference>
<dbReference type="NCBIfam" id="TIGR01260">
    <property type="entry name" value="ATP_synt_c"/>
    <property type="match status" value="1"/>
</dbReference>
<keyword evidence="7 12" id="KW-1133">Transmembrane helix</keyword>
<keyword evidence="12" id="KW-1003">Cell membrane</keyword>
<evidence type="ECO:0000256" key="4">
    <source>
        <dbReference type="ARBA" id="ARBA00022547"/>
    </source>
</evidence>
<feature type="transmembrane region" description="Helical" evidence="12">
    <location>
        <begin position="72"/>
        <end position="97"/>
    </location>
</feature>
<evidence type="ECO:0000256" key="5">
    <source>
        <dbReference type="ARBA" id="ARBA00022692"/>
    </source>
</evidence>
<dbReference type="SUPFAM" id="SSF81333">
    <property type="entry name" value="F1F0 ATP synthase subunit C"/>
    <property type="match status" value="1"/>
</dbReference>
<dbReference type="RefSeq" id="WP_131598240.1">
    <property type="nucleotide sequence ID" value="NZ_CBDBYK010000003.1"/>
</dbReference>
<evidence type="ECO:0000256" key="2">
    <source>
        <dbReference type="ARBA" id="ARBA00006704"/>
    </source>
</evidence>
<keyword evidence="3 12" id="KW-0813">Transport</keyword>
<comment type="subcellular location">
    <subcellularLocation>
        <location evidence="12">Cell membrane</location>
        <topology evidence="12">Multi-pass membrane protein</topology>
    </subcellularLocation>
    <subcellularLocation>
        <location evidence="1">Membrane</location>
        <topology evidence="1">Multi-pass membrane protein</topology>
    </subcellularLocation>
</comment>
<dbReference type="PRINTS" id="PR00124">
    <property type="entry name" value="ATPASEC"/>
</dbReference>
<evidence type="ECO:0000256" key="1">
    <source>
        <dbReference type="ARBA" id="ARBA00004141"/>
    </source>
</evidence>
<dbReference type="PANTHER" id="PTHR10031">
    <property type="entry name" value="ATP SYNTHASE LIPID-BINDING PROTEIN, MITOCHONDRIAL"/>
    <property type="match status" value="1"/>
</dbReference>
<comment type="caution">
    <text evidence="14">The sequence shown here is derived from an EMBL/GenBank/DDBJ whole genome shotgun (WGS) entry which is preliminary data.</text>
</comment>
<feature type="domain" description="V-ATPase proteolipid subunit C-like" evidence="13">
    <location>
        <begin position="32"/>
        <end position="94"/>
    </location>
</feature>
<keyword evidence="15" id="KW-1185">Reference proteome</keyword>
<keyword evidence="11 12" id="KW-0066">ATP synthesis</keyword>
<dbReference type="GO" id="GO:0005886">
    <property type="term" value="C:plasma membrane"/>
    <property type="evidence" value="ECO:0007669"/>
    <property type="project" value="UniProtKB-SubCell"/>
</dbReference>
<keyword evidence="8 12" id="KW-0406">Ion transport</keyword>
<organism evidence="14 15">
    <name type="scientific">Mycoplasma marinum</name>
    <dbReference type="NCBI Taxonomy" id="1937190"/>
    <lineage>
        <taxon>Bacteria</taxon>
        <taxon>Bacillati</taxon>
        <taxon>Mycoplasmatota</taxon>
        <taxon>Mollicutes</taxon>
        <taxon>Mycoplasmataceae</taxon>
        <taxon>Mycoplasma</taxon>
    </lineage>
</organism>
<dbReference type="AlphaFoldDB" id="A0A4R0XW45"/>
<feature type="transmembrane region" description="Helical" evidence="12">
    <location>
        <begin position="25"/>
        <end position="51"/>
    </location>
</feature>
<comment type="function">
    <text evidence="12">F(1)F(0) ATP synthase produces ATP from ADP in the presence of a proton or sodium gradient. F-type ATPases consist of two structural domains, F(1) containing the extramembraneous catalytic core and F(0) containing the membrane proton channel, linked together by a central stalk and a peripheral stalk. During catalysis, ATP synthesis in the catalytic domain of F(1) is coupled via a rotary mechanism of the central stalk subunits to proton translocation.</text>
</comment>
<reference evidence="14 15" key="1">
    <citation type="submission" date="2018-02" db="EMBL/GenBank/DDBJ databases">
        <title>Mycoplasma marinum and Mycoplasma todarodis sp. nov., moderately halophilic and psychrotolerant mycoplasmas isolated from cephalopods.</title>
        <authorList>
            <person name="Viver T."/>
        </authorList>
    </citation>
    <scope>NUCLEOTIDE SEQUENCE [LARGE SCALE GENOMIC DNA]</scope>
    <source>
        <strain evidence="14 15">PE</strain>
    </source>
</reference>
<keyword evidence="6 12" id="KW-0375">Hydrogen ion transport</keyword>
<dbReference type="GO" id="GO:0008289">
    <property type="term" value="F:lipid binding"/>
    <property type="evidence" value="ECO:0007669"/>
    <property type="project" value="UniProtKB-KW"/>
</dbReference>
<evidence type="ECO:0000256" key="6">
    <source>
        <dbReference type="ARBA" id="ARBA00022781"/>
    </source>
</evidence>
<dbReference type="PROSITE" id="PS00605">
    <property type="entry name" value="ATPASE_C"/>
    <property type="match status" value="1"/>
</dbReference>
<dbReference type="GO" id="GO:0045259">
    <property type="term" value="C:proton-transporting ATP synthase complex"/>
    <property type="evidence" value="ECO:0007669"/>
    <property type="project" value="UniProtKB-KW"/>
</dbReference>
<protein>
    <recommendedName>
        <fullName evidence="12">ATP synthase subunit c</fullName>
    </recommendedName>
    <alternativeName>
        <fullName evidence="12">ATP synthase F(0) sector subunit c</fullName>
    </alternativeName>
    <alternativeName>
        <fullName evidence="12">F-type ATPase subunit c</fullName>
        <shortName evidence="12">F-ATPase subunit c</shortName>
    </alternativeName>
    <alternativeName>
        <fullName evidence="12">Lipid-binding protein</fullName>
    </alternativeName>
</protein>
<accession>A0A4R0XW45</accession>
<feature type="site" description="Reversibly protonated during proton transport" evidence="12">
    <location>
        <position position="81"/>
    </location>
</feature>
<comment type="function">
    <text evidence="12">Key component of the F(0) channel; it plays a direct role in translocation across the membrane. A homomeric c-ring of between 10-14 subunits forms the central stalk rotor element with the F(1) delta and epsilon subunits.</text>
</comment>
<dbReference type="InterPro" id="IPR035921">
    <property type="entry name" value="F/V-ATP_Csub_sf"/>
</dbReference>
<keyword evidence="5 12" id="KW-0812">Transmembrane</keyword>
<dbReference type="Gene3D" id="1.20.120.610">
    <property type="entry name" value="lithium bound rotor ring of v- atpase"/>
    <property type="match status" value="1"/>
</dbReference>
<evidence type="ECO:0000256" key="7">
    <source>
        <dbReference type="ARBA" id="ARBA00022989"/>
    </source>
</evidence>
<dbReference type="InterPro" id="IPR005953">
    <property type="entry name" value="ATP_synth_csu_bac/chlpt"/>
</dbReference>
<evidence type="ECO:0000256" key="10">
    <source>
        <dbReference type="ARBA" id="ARBA00023136"/>
    </source>
</evidence>
<keyword evidence="10 12" id="KW-0472">Membrane</keyword>
<dbReference type="GO" id="GO:0033177">
    <property type="term" value="C:proton-transporting two-sector ATPase complex, proton-transporting domain"/>
    <property type="evidence" value="ECO:0007669"/>
    <property type="project" value="InterPro"/>
</dbReference>
<dbReference type="InterPro" id="IPR002379">
    <property type="entry name" value="ATPase_proteolipid_c-like_dom"/>
</dbReference>
<evidence type="ECO:0000256" key="9">
    <source>
        <dbReference type="ARBA" id="ARBA00023121"/>
    </source>
</evidence>
<proteinExistence type="inferred from homology"/>
<evidence type="ECO:0000313" key="14">
    <source>
        <dbReference type="EMBL" id="TCG12037.1"/>
    </source>
</evidence>
<evidence type="ECO:0000259" key="13">
    <source>
        <dbReference type="Pfam" id="PF00137"/>
    </source>
</evidence>
<keyword evidence="9 12" id="KW-0446">Lipid-binding</keyword>